<dbReference type="STRING" id="49390.A0A068TX84"/>
<evidence type="ECO:0000313" key="2">
    <source>
        <dbReference type="EMBL" id="CDP00851.1"/>
    </source>
</evidence>
<evidence type="ECO:0000313" key="3">
    <source>
        <dbReference type="Proteomes" id="UP000295252"/>
    </source>
</evidence>
<feature type="domain" description="Protein kinase" evidence="1">
    <location>
        <begin position="1"/>
        <end position="215"/>
    </location>
</feature>
<protein>
    <recommendedName>
        <fullName evidence="1">Protein kinase domain-containing protein</fullName>
    </recommendedName>
</protein>
<dbReference type="GO" id="GO:0005524">
    <property type="term" value="F:ATP binding"/>
    <property type="evidence" value="ECO:0007669"/>
    <property type="project" value="InterPro"/>
</dbReference>
<accession>A0A068TX84</accession>
<dbReference type="PhylomeDB" id="A0A068TX84"/>
<dbReference type="Gene3D" id="1.10.510.10">
    <property type="entry name" value="Transferase(Phosphotransferase) domain 1"/>
    <property type="match status" value="1"/>
</dbReference>
<dbReference type="Pfam" id="PF00069">
    <property type="entry name" value="Pkinase"/>
    <property type="match status" value="1"/>
</dbReference>
<sequence>MLESCRKVKRQKLLEFGTIESSQKREICSLRERKSLYLERGFVLLLPFRALWLFNSYEYKPSNILLDQDMVGHVCDFRIAKLLGDGESMVQTKTLATFGYIAPEYGLEGLVSTSSDAYSFGITLMETFTKRKPKDKMFTEELSLRRWVQDCLPDSIIQVIDVDLLHHEGGLVQRKIECISSILQVGLSCTTYVPEEMIGCNFAIYFIINLPYYLT</sequence>
<evidence type="ECO:0000259" key="1">
    <source>
        <dbReference type="PROSITE" id="PS50011"/>
    </source>
</evidence>
<dbReference type="GO" id="GO:0004672">
    <property type="term" value="F:protein kinase activity"/>
    <property type="evidence" value="ECO:0007669"/>
    <property type="project" value="InterPro"/>
</dbReference>
<dbReference type="PANTHER" id="PTHR48008:SF14">
    <property type="entry name" value="PROTEIN KINASE DOMAIN-CONTAINING PROTEIN"/>
    <property type="match status" value="1"/>
</dbReference>
<gene>
    <name evidence="2" type="ORF">GSCOC_T00032961001</name>
</gene>
<dbReference type="SUPFAM" id="SSF56112">
    <property type="entry name" value="Protein kinase-like (PK-like)"/>
    <property type="match status" value="1"/>
</dbReference>
<dbReference type="AlphaFoldDB" id="A0A068TX84"/>
<keyword evidence="3" id="KW-1185">Reference proteome</keyword>
<dbReference type="PANTHER" id="PTHR48008">
    <property type="entry name" value="LEUCINE-RICH REPEAT RECEPTOR-LIKE PROTEIN KINASE IMK3-RELATED"/>
    <property type="match status" value="1"/>
</dbReference>
<dbReference type="EMBL" id="HG739089">
    <property type="protein sequence ID" value="CDP00851.1"/>
    <property type="molecule type" value="Genomic_DNA"/>
</dbReference>
<dbReference type="InterPro" id="IPR000719">
    <property type="entry name" value="Prot_kinase_dom"/>
</dbReference>
<organism evidence="2 3">
    <name type="scientific">Coffea canephora</name>
    <name type="common">Robusta coffee</name>
    <dbReference type="NCBI Taxonomy" id="49390"/>
    <lineage>
        <taxon>Eukaryota</taxon>
        <taxon>Viridiplantae</taxon>
        <taxon>Streptophyta</taxon>
        <taxon>Embryophyta</taxon>
        <taxon>Tracheophyta</taxon>
        <taxon>Spermatophyta</taxon>
        <taxon>Magnoliopsida</taxon>
        <taxon>eudicotyledons</taxon>
        <taxon>Gunneridae</taxon>
        <taxon>Pentapetalae</taxon>
        <taxon>asterids</taxon>
        <taxon>lamiids</taxon>
        <taxon>Gentianales</taxon>
        <taxon>Rubiaceae</taxon>
        <taxon>Ixoroideae</taxon>
        <taxon>Gardenieae complex</taxon>
        <taxon>Bertiereae - Coffeeae clade</taxon>
        <taxon>Coffeeae</taxon>
        <taxon>Coffea</taxon>
    </lineage>
</organism>
<reference evidence="3" key="1">
    <citation type="journal article" date="2014" name="Science">
        <title>The coffee genome provides insight into the convergent evolution of caffeine biosynthesis.</title>
        <authorList>
            <person name="Denoeud F."/>
            <person name="Carretero-Paulet L."/>
            <person name="Dereeper A."/>
            <person name="Droc G."/>
            <person name="Guyot R."/>
            <person name="Pietrella M."/>
            <person name="Zheng C."/>
            <person name="Alberti A."/>
            <person name="Anthony F."/>
            <person name="Aprea G."/>
            <person name="Aury J.M."/>
            <person name="Bento P."/>
            <person name="Bernard M."/>
            <person name="Bocs S."/>
            <person name="Campa C."/>
            <person name="Cenci A."/>
            <person name="Combes M.C."/>
            <person name="Crouzillat D."/>
            <person name="Da Silva C."/>
            <person name="Daddiego L."/>
            <person name="De Bellis F."/>
            <person name="Dussert S."/>
            <person name="Garsmeur O."/>
            <person name="Gayraud T."/>
            <person name="Guignon V."/>
            <person name="Jahn K."/>
            <person name="Jamilloux V."/>
            <person name="Joet T."/>
            <person name="Labadie K."/>
            <person name="Lan T."/>
            <person name="Leclercq J."/>
            <person name="Lepelley M."/>
            <person name="Leroy T."/>
            <person name="Li L.T."/>
            <person name="Librado P."/>
            <person name="Lopez L."/>
            <person name="Munoz A."/>
            <person name="Noel B."/>
            <person name="Pallavicini A."/>
            <person name="Perrotta G."/>
            <person name="Poncet V."/>
            <person name="Pot D."/>
            <person name="Priyono X."/>
            <person name="Rigoreau M."/>
            <person name="Rouard M."/>
            <person name="Rozas J."/>
            <person name="Tranchant-Dubreuil C."/>
            <person name="VanBuren R."/>
            <person name="Zhang Q."/>
            <person name="Andrade A.C."/>
            <person name="Argout X."/>
            <person name="Bertrand B."/>
            <person name="de Kochko A."/>
            <person name="Graziosi G."/>
            <person name="Henry R.J."/>
            <person name="Jayarama X."/>
            <person name="Ming R."/>
            <person name="Nagai C."/>
            <person name="Rounsley S."/>
            <person name="Sankoff D."/>
            <person name="Giuliano G."/>
            <person name="Albert V.A."/>
            <person name="Wincker P."/>
            <person name="Lashermes P."/>
        </authorList>
    </citation>
    <scope>NUCLEOTIDE SEQUENCE [LARGE SCALE GENOMIC DNA]</scope>
    <source>
        <strain evidence="3">cv. DH200-94</strain>
    </source>
</reference>
<dbReference type="InParanoid" id="A0A068TX84"/>
<proteinExistence type="predicted"/>
<dbReference type="InterPro" id="IPR011009">
    <property type="entry name" value="Kinase-like_dom_sf"/>
</dbReference>
<name>A0A068TX84_COFCA</name>
<dbReference type="Proteomes" id="UP000295252">
    <property type="component" value="Chromosome III"/>
</dbReference>
<dbReference type="Gramene" id="CDP00851">
    <property type="protein sequence ID" value="CDP00851"/>
    <property type="gene ID" value="GSCOC_T00032961001"/>
</dbReference>
<dbReference type="PROSITE" id="PS50011">
    <property type="entry name" value="PROTEIN_KINASE_DOM"/>
    <property type="match status" value="1"/>
</dbReference>
<dbReference type="InterPro" id="IPR052451">
    <property type="entry name" value="Ser/Thr_kinase-like"/>
</dbReference>